<dbReference type="InterPro" id="IPR002591">
    <property type="entry name" value="Phosphodiest/P_Trfase"/>
</dbReference>
<dbReference type="PANTHER" id="PTHR10151:SF120">
    <property type="entry name" value="BIS(5'-ADENOSYL)-TRIPHOSPHATASE"/>
    <property type="match status" value="1"/>
</dbReference>
<accession>A0ABX7FI63</accession>
<reference evidence="1 2" key="1">
    <citation type="submission" date="2021-01" db="EMBL/GenBank/DDBJ databases">
        <title>Identification of strong promoters based on the transcriptome of Brevibacillus choshinensis.</title>
        <authorList>
            <person name="Yao D."/>
            <person name="Zhang K."/>
            <person name="Wu J."/>
        </authorList>
    </citation>
    <scope>NUCLEOTIDE SEQUENCE [LARGE SCALE GENOMIC DNA]</scope>
    <source>
        <strain evidence="1 2">HPD31-SP3</strain>
    </source>
</reference>
<proteinExistence type="predicted"/>
<dbReference type="InterPro" id="IPR017850">
    <property type="entry name" value="Alkaline_phosphatase_core_sf"/>
</dbReference>
<evidence type="ECO:0000313" key="2">
    <source>
        <dbReference type="Proteomes" id="UP000596248"/>
    </source>
</evidence>
<organism evidence="1 2">
    <name type="scientific">Brevibacillus choshinensis</name>
    <dbReference type="NCBI Taxonomy" id="54911"/>
    <lineage>
        <taxon>Bacteria</taxon>
        <taxon>Bacillati</taxon>
        <taxon>Bacillota</taxon>
        <taxon>Bacilli</taxon>
        <taxon>Bacillales</taxon>
        <taxon>Paenibacillaceae</taxon>
        <taxon>Brevibacillus</taxon>
    </lineage>
</organism>
<name>A0ABX7FI63_BRECH</name>
<dbReference type="Proteomes" id="UP000596248">
    <property type="component" value="Chromosome"/>
</dbReference>
<dbReference type="RefSeq" id="WP_203352978.1">
    <property type="nucleotide sequence ID" value="NZ_CP069127.1"/>
</dbReference>
<dbReference type="Pfam" id="PF01663">
    <property type="entry name" value="Phosphodiest"/>
    <property type="match status" value="1"/>
</dbReference>
<sequence length="274" mass="30442">MKSNKVIVVVVDGMQYQAAITQMGFVNHLVEVGKAARYLVKSELPSLSRPLYEVLLTGTPSSVNGITSNHTVRLSGQKSIFHLTKEHGRINAAAAYYWVSELYNRAPFHYVEDRFQNDVEKPIQHGRFYFDDNYPDSHLIIDGETLRREFDPDFLYIHSMGVDNAGHLYGSDSKQYRGSVIAVDTILAQMLPIWMEEGYQIIVTSDHGMNPDGNHGGTGDDERNVPMYGIGSAFAPGVYEEAVPQLAVAPLICRLLGIPASEAMIPHTFPGVKI</sequence>
<protein>
    <submittedName>
        <fullName evidence="1">Alkaline phosphatase family protein</fullName>
    </submittedName>
</protein>
<evidence type="ECO:0000313" key="1">
    <source>
        <dbReference type="EMBL" id="QRG65908.1"/>
    </source>
</evidence>
<dbReference type="SUPFAM" id="SSF53649">
    <property type="entry name" value="Alkaline phosphatase-like"/>
    <property type="match status" value="1"/>
</dbReference>
<gene>
    <name evidence="1" type="ORF">JNE38_20315</name>
</gene>
<dbReference type="PANTHER" id="PTHR10151">
    <property type="entry name" value="ECTONUCLEOTIDE PYROPHOSPHATASE/PHOSPHODIESTERASE"/>
    <property type="match status" value="1"/>
</dbReference>
<dbReference type="EMBL" id="CP069127">
    <property type="protein sequence ID" value="QRG65908.1"/>
    <property type="molecule type" value="Genomic_DNA"/>
</dbReference>
<dbReference type="Gene3D" id="3.40.720.10">
    <property type="entry name" value="Alkaline Phosphatase, subunit A"/>
    <property type="match status" value="1"/>
</dbReference>
<keyword evidence="2" id="KW-1185">Reference proteome</keyword>